<dbReference type="GO" id="GO:0005634">
    <property type="term" value="C:nucleus"/>
    <property type="evidence" value="ECO:0007669"/>
    <property type="project" value="UniProtKB-SubCell"/>
</dbReference>
<evidence type="ECO:0000256" key="6">
    <source>
        <dbReference type="PROSITE-ProRule" id="PRU00094"/>
    </source>
</evidence>
<comment type="subcellular location">
    <subcellularLocation>
        <location evidence="1">Nucleus</location>
    </subcellularLocation>
</comment>
<dbReference type="InterPro" id="IPR039355">
    <property type="entry name" value="Transcription_factor_GATA"/>
</dbReference>
<evidence type="ECO:0000313" key="9">
    <source>
        <dbReference type="EMBL" id="KAK7047931.1"/>
    </source>
</evidence>
<dbReference type="Pfam" id="PF00320">
    <property type="entry name" value="GATA"/>
    <property type="match status" value="2"/>
</dbReference>
<keyword evidence="2" id="KW-0479">Metal-binding</keyword>
<evidence type="ECO:0000313" key="10">
    <source>
        <dbReference type="Proteomes" id="UP001383192"/>
    </source>
</evidence>
<dbReference type="AlphaFoldDB" id="A0AAW0D5S2"/>
<dbReference type="PROSITE" id="PS00344">
    <property type="entry name" value="GATA_ZN_FINGER_1"/>
    <property type="match status" value="1"/>
</dbReference>
<dbReference type="EMBL" id="JAYKXP010000018">
    <property type="protein sequence ID" value="KAK7047931.1"/>
    <property type="molecule type" value="Genomic_DNA"/>
</dbReference>
<dbReference type="PROSITE" id="PS50114">
    <property type="entry name" value="GATA_ZN_FINGER_2"/>
    <property type="match status" value="2"/>
</dbReference>
<evidence type="ECO:0000259" key="8">
    <source>
        <dbReference type="PROSITE" id="PS50114"/>
    </source>
</evidence>
<dbReference type="GO" id="GO:0045944">
    <property type="term" value="P:positive regulation of transcription by RNA polymerase II"/>
    <property type="evidence" value="ECO:0007669"/>
    <property type="project" value="TreeGrafter"/>
</dbReference>
<comment type="caution">
    <text evidence="9">The sequence shown here is derived from an EMBL/GenBank/DDBJ whole genome shotgun (WGS) entry which is preliminary data.</text>
</comment>
<dbReference type="SMART" id="SM00401">
    <property type="entry name" value="ZnF_GATA"/>
    <property type="match status" value="2"/>
</dbReference>
<dbReference type="Proteomes" id="UP001383192">
    <property type="component" value="Unassembled WGS sequence"/>
</dbReference>
<accession>A0AAW0D5S2</accession>
<dbReference type="InterPro" id="IPR000679">
    <property type="entry name" value="Znf_GATA"/>
</dbReference>
<dbReference type="SUPFAM" id="SSF57716">
    <property type="entry name" value="Glucocorticoid receptor-like (DNA-binding domain)"/>
    <property type="match status" value="2"/>
</dbReference>
<proteinExistence type="predicted"/>
<dbReference type="GO" id="GO:0000122">
    <property type="term" value="P:negative regulation of transcription by RNA polymerase II"/>
    <property type="evidence" value="ECO:0007669"/>
    <property type="project" value="TreeGrafter"/>
</dbReference>
<dbReference type="GO" id="GO:0000981">
    <property type="term" value="F:DNA-binding transcription factor activity, RNA polymerase II-specific"/>
    <property type="evidence" value="ECO:0007669"/>
    <property type="project" value="TreeGrafter"/>
</dbReference>
<sequence length="236" mass="26533">MPKDAPSAPARICFNCHTTESPEWRPSKLNAGERLCNSCGLYERKHQQPRPVQVQQNYLTTSKRSATVGKFKSCFVCHTTSDSSKWRRSTLNPGQILCNKCGLHERIHNRARPVQRSEVGTSDGNTPPTNRKGDEEDSDGADIENQHQMLHHQVPTSDSRSTPAKPLHTFPMAYSADRTTSSAEQDLAGVLDPRLADEDQARPRLYDLLMDAKSALRTGRIQDAEILIDRVMERVR</sequence>
<dbReference type="PANTHER" id="PTHR10071">
    <property type="entry name" value="TRANSCRIPTION FACTOR GATA FAMILY MEMBER"/>
    <property type="match status" value="1"/>
</dbReference>
<feature type="domain" description="GATA-type" evidence="8">
    <location>
        <begin position="7"/>
        <end position="64"/>
    </location>
</feature>
<name>A0AAW0D5S2_9AGAR</name>
<dbReference type="PANTHER" id="PTHR10071:SF281">
    <property type="entry name" value="BOX A-BINDING FACTOR-RELATED"/>
    <property type="match status" value="1"/>
</dbReference>
<dbReference type="InterPro" id="IPR013088">
    <property type="entry name" value="Znf_NHR/GATA"/>
</dbReference>
<dbReference type="GO" id="GO:0000978">
    <property type="term" value="F:RNA polymerase II cis-regulatory region sequence-specific DNA binding"/>
    <property type="evidence" value="ECO:0007669"/>
    <property type="project" value="TreeGrafter"/>
</dbReference>
<feature type="compositionally biased region" description="Polar residues" evidence="7">
    <location>
        <begin position="118"/>
        <end position="129"/>
    </location>
</feature>
<evidence type="ECO:0000256" key="7">
    <source>
        <dbReference type="SAM" id="MobiDB-lite"/>
    </source>
</evidence>
<evidence type="ECO:0000256" key="3">
    <source>
        <dbReference type="ARBA" id="ARBA00022771"/>
    </source>
</evidence>
<evidence type="ECO:0000256" key="5">
    <source>
        <dbReference type="ARBA" id="ARBA00023242"/>
    </source>
</evidence>
<feature type="domain" description="GATA-type" evidence="8">
    <location>
        <begin position="72"/>
        <end position="114"/>
    </location>
</feature>
<gene>
    <name evidence="9" type="ORF">VNI00_006259</name>
</gene>
<dbReference type="GO" id="GO:0008270">
    <property type="term" value="F:zinc ion binding"/>
    <property type="evidence" value="ECO:0007669"/>
    <property type="project" value="UniProtKB-KW"/>
</dbReference>
<reference evidence="9 10" key="1">
    <citation type="submission" date="2024-01" db="EMBL/GenBank/DDBJ databases">
        <title>A draft genome for a cacao thread blight-causing isolate of Paramarasmius palmivorus.</title>
        <authorList>
            <person name="Baruah I.K."/>
            <person name="Bukari Y."/>
            <person name="Amoako-Attah I."/>
            <person name="Meinhardt L.W."/>
            <person name="Bailey B.A."/>
            <person name="Cohen S.P."/>
        </authorList>
    </citation>
    <scope>NUCLEOTIDE SEQUENCE [LARGE SCALE GENOMIC DNA]</scope>
    <source>
        <strain evidence="9 10">GH-12</strain>
    </source>
</reference>
<evidence type="ECO:0000256" key="2">
    <source>
        <dbReference type="ARBA" id="ARBA00022723"/>
    </source>
</evidence>
<dbReference type="CDD" id="cd00202">
    <property type="entry name" value="ZnF_GATA"/>
    <property type="match status" value="2"/>
</dbReference>
<keyword evidence="5" id="KW-0539">Nucleus</keyword>
<keyword evidence="4" id="KW-0862">Zinc</keyword>
<protein>
    <recommendedName>
        <fullName evidence="8">GATA-type domain-containing protein</fullName>
    </recommendedName>
</protein>
<dbReference type="Gene3D" id="3.30.50.10">
    <property type="entry name" value="Erythroid Transcription Factor GATA-1, subunit A"/>
    <property type="match status" value="2"/>
</dbReference>
<feature type="region of interest" description="Disordered" evidence="7">
    <location>
        <begin position="110"/>
        <end position="140"/>
    </location>
</feature>
<evidence type="ECO:0000256" key="1">
    <source>
        <dbReference type="ARBA" id="ARBA00004123"/>
    </source>
</evidence>
<keyword evidence="10" id="KW-1185">Reference proteome</keyword>
<organism evidence="9 10">
    <name type="scientific">Paramarasmius palmivorus</name>
    <dbReference type="NCBI Taxonomy" id="297713"/>
    <lineage>
        <taxon>Eukaryota</taxon>
        <taxon>Fungi</taxon>
        <taxon>Dikarya</taxon>
        <taxon>Basidiomycota</taxon>
        <taxon>Agaricomycotina</taxon>
        <taxon>Agaricomycetes</taxon>
        <taxon>Agaricomycetidae</taxon>
        <taxon>Agaricales</taxon>
        <taxon>Marasmiineae</taxon>
        <taxon>Marasmiaceae</taxon>
        <taxon>Paramarasmius</taxon>
    </lineage>
</organism>
<evidence type="ECO:0000256" key="4">
    <source>
        <dbReference type="ARBA" id="ARBA00022833"/>
    </source>
</evidence>
<keyword evidence="3 6" id="KW-0863">Zinc-finger</keyword>